<feature type="repeat" description="ANK" evidence="2">
    <location>
        <begin position="40"/>
        <end position="72"/>
    </location>
</feature>
<evidence type="ECO:0000259" key="5">
    <source>
        <dbReference type="Pfam" id="PF10421"/>
    </source>
</evidence>
<dbReference type="EC" id="2.7.7.84" evidence="6"/>
<dbReference type="Gene3D" id="1.25.40.20">
    <property type="entry name" value="Ankyrin repeat-containing domain"/>
    <property type="match status" value="1"/>
</dbReference>
<proteinExistence type="inferred from homology"/>
<dbReference type="InterPro" id="IPR018952">
    <property type="entry name" value="2-5-oligoAdlate_synth_1_dom2/C"/>
</dbReference>
<dbReference type="GO" id="GO:0005654">
    <property type="term" value="C:nucleoplasm"/>
    <property type="evidence" value="ECO:0007669"/>
    <property type="project" value="TreeGrafter"/>
</dbReference>
<evidence type="ECO:0000256" key="2">
    <source>
        <dbReference type="PROSITE-ProRule" id="PRU00023"/>
    </source>
</evidence>
<dbReference type="GO" id="GO:0016020">
    <property type="term" value="C:membrane"/>
    <property type="evidence" value="ECO:0007669"/>
    <property type="project" value="TreeGrafter"/>
</dbReference>
<evidence type="ECO:0000313" key="7">
    <source>
        <dbReference type="Proteomes" id="UP000683360"/>
    </source>
</evidence>
<reference evidence="6" key="1">
    <citation type="submission" date="2021-03" db="EMBL/GenBank/DDBJ databases">
        <authorList>
            <person name="Bekaert M."/>
        </authorList>
    </citation>
    <scope>NUCLEOTIDE SEQUENCE</scope>
</reference>
<comment type="caution">
    <text evidence="6">The sequence shown here is derived from an EMBL/GenBank/DDBJ whole genome shotgun (WGS) entry which is preliminary data.</text>
</comment>
<feature type="domain" description="Polymerase nucleotidyl transferase" evidence="4">
    <location>
        <begin position="621"/>
        <end position="657"/>
    </location>
</feature>
<organism evidence="6 7">
    <name type="scientific">Mytilus edulis</name>
    <name type="common">Blue mussel</name>
    <dbReference type="NCBI Taxonomy" id="6550"/>
    <lineage>
        <taxon>Eukaryota</taxon>
        <taxon>Metazoa</taxon>
        <taxon>Spiralia</taxon>
        <taxon>Lophotrochozoa</taxon>
        <taxon>Mollusca</taxon>
        <taxon>Bivalvia</taxon>
        <taxon>Autobranchia</taxon>
        <taxon>Pteriomorphia</taxon>
        <taxon>Mytilida</taxon>
        <taxon>Mytiloidea</taxon>
        <taxon>Mytilidae</taxon>
        <taxon>Mytilinae</taxon>
        <taxon>Mytilus</taxon>
    </lineage>
</organism>
<dbReference type="SUPFAM" id="SSF48403">
    <property type="entry name" value="Ankyrin repeat"/>
    <property type="match status" value="1"/>
</dbReference>
<dbReference type="InterPro" id="IPR043519">
    <property type="entry name" value="NT_sf"/>
</dbReference>
<dbReference type="GO" id="GO:0005829">
    <property type="term" value="C:cytosol"/>
    <property type="evidence" value="ECO:0007669"/>
    <property type="project" value="TreeGrafter"/>
</dbReference>
<accession>A0A8S3RMD1</accession>
<dbReference type="PANTHER" id="PTHR11258">
    <property type="entry name" value="2-5 OLIGOADENYLATE SYNTHETASE"/>
    <property type="match status" value="1"/>
</dbReference>
<name>A0A8S3RMD1_MYTED</name>
<dbReference type="GO" id="GO:0003725">
    <property type="term" value="F:double-stranded RNA binding"/>
    <property type="evidence" value="ECO:0007669"/>
    <property type="project" value="TreeGrafter"/>
</dbReference>
<keyword evidence="3" id="KW-1133">Transmembrane helix</keyword>
<dbReference type="Pfam" id="PF12796">
    <property type="entry name" value="Ank_2"/>
    <property type="match status" value="1"/>
</dbReference>
<keyword evidence="2" id="KW-0040">ANK repeat</keyword>
<keyword evidence="3" id="KW-0472">Membrane</keyword>
<dbReference type="CDD" id="cd05400">
    <property type="entry name" value="NT_2-5OAS_ClassI-CCAase"/>
    <property type="match status" value="1"/>
</dbReference>
<keyword evidence="6" id="KW-0808">Transferase</keyword>
<dbReference type="Gene3D" id="3.30.460.10">
    <property type="entry name" value="Beta Polymerase, domain 2"/>
    <property type="match status" value="1"/>
</dbReference>
<dbReference type="SMART" id="SM00248">
    <property type="entry name" value="ANK"/>
    <property type="match status" value="2"/>
</dbReference>
<feature type="transmembrane region" description="Helical" evidence="3">
    <location>
        <begin position="979"/>
        <end position="997"/>
    </location>
</feature>
<gene>
    <name evidence="6" type="ORF">MEDL_20535</name>
</gene>
<dbReference type="SUPFAM" id="SSF81631">
    <property type="entry name" value="PAP/OAS1 substrate-binding domain"/>
    <property type="match status" value="1"/>
</dbReference>
<dbReference type="PROSITE" id="PS50088">
    <property type="entry name" value="ANK_REPEAT"/>
    <property type="match status" value="1"/>
</dbReference>
<keyword evidence="3" id="KW-0812">Transmembrane</keyword>
<feature type="domain" description="2'-5'-oligoadenylate synthetase 1" evidence="5">
    <location>
        <begin position="730"/>
        <end position="875"/>
    </location>
</feature>
<protein>
    <submittedName>
        <fullName evidence="6">OAS</fullName>
        <ecNumber evidence="6">2.7.7.84</ecNumber>
    </submittedName>
</protein>
<dbReference type="InterPro" id="IPR006116">
    <property type="entry name" value="NT_2-5OAS_ClassI-CCAase"/>
</dbReference>
<feature type="transmembrane region" description="Helical" evidence="3">
    <location>
        <begin position="894"/>
        <end position="913"/>
    </location>
</feature>
<dbReference type="Gene3D" id="1.10.1410.20">
    <property type="entry name" value="2'-5'-oligoadenylate synthetase 1, domain 2"/>
    <property type="match status" value="1"/>
</dbReference>
<dbReference type="AlphaFoldDB" id="A0A8S3RMD1"/>
<dbReference type="Proteomes" id="UP000683360">
    <property type="component" value="Unassembled WGS sequence"/>
</dbReference>
<dbReference type="SUPFAM" id="SSF81301">
    <property type="entry name" value="Nucleotidyltransferase"/>
    <property type="match status" value="1"/>
</dbReference>
<dbReference type="InterPro" id="IPR002934">
    <property type="entry name" value="Polymerase_NTP_transf_dom"/>
</dbReference>
<dbReference type="EMBL" id="CAJPWZ010001044">
    <property type="protein sequence ID" value="CAG2206189.1"/>
    <property type="molecule type" value="Genomic_DNA"/>
</dbReference>
<evidence type="ECO:0000313" key="6">
    <source>
        <dbReference type="EMBL" id="CAG2206189.1"/>
    </source>
</evidence>
<dbReference type="InterPro" id="IPR036770">
    <property type="entry name" value="Ankyrin_rpt-contain_sf"/>
</dbReference>
<evidence type="ECO:0000256" key="1">
    <source>
        <dbReference type="ARBA" id="ARBA00009526"/>
    </source>
</evidence>
<dbReference type="Pfam" id="PF10421">
    <property type="entry name" value="OAS1_C"/>
    <property type="match status" value="1"/>
</dbReference>
<dbReference type="PROSITE" id="PS50152">
    <property type="entry name" value="25A_SYNTH_3"/>
    <property type="match status" value="1"/>
</dbReference>
<dbReference type="InterPro" id="IPR002110">
    <property type="entry name" value="Ankyrin_rpt"/>
</dbReference>
<dbReference type="PANTHER" id="PTHR11258:SF11">
    <property type="entry name" value="C2H2-TYPE DOMAIN-CONTAINING PROTEIN"/>
    <property type="match status" value="1"/>
</dbReference>
<keyword evidence="7" id="KW-1185">Reference proteome</keyword>
<comment type="similarity">
    <text evidence="1">Belongs to the 2-5A synthase family.</text>
</comment>
<dbReference type="GO" id="GO:0001730">
    <property type="term" value="F:2'-5'-oligoadenylate synthetase activity"/>
    <property type="evidence" value="ECO:0007669"/>
    <property type="project" value="UniProtKB-EC"/>
</dbReference>
<sequence>MSFLFLKNLYSAASKGLVKDIIEICQTSNGKKDLNQEDKENETPLWKAIRANSMEAVVALVAFGAKINIQNKVRKTPIHLALENKNIEMFKFLFCFGGYQIQFDMIDEWECRDRFTEEDVIIIKTFAEYCCQQQKFTNGFRKSGVLYRIPGDTYTENEIAEIELDQTNTDTHVFVTCLTDTPDKLYFHGRLRENQQPFSDIYEFRAYTTKNVSCCIKLKITDAPSSNEELSLICFEGNCYQNDGAPVFSGTDQDKVTEYKVRLDLKNGERVKFAVVKSAVTEIFTATKIEECNMEDQKIVCSDVLHIEIRGKKTKKDGIIHLPLHNNLPTDSQVDQFSILVSNVLKPDKVSDWQICESGILTFSNGKLQFHRTFDFKCCVAVLKQCIETAKRQVICALTGENDVTIFAMLRQQENEYSLIVEFSLLKSFEEKKRRWENKGYQLESFKRKSVQKNKPYLISFSGEIEVRGWKKDESIITYLPKKENQLFQEYHLMSSTASGKVVKPAGQAYIGRPVFPSTSETMFDKFIAKFKNDVAPKNFEDITYLPIGEQEDVTDVFNEKVEGGCAPAQTKVDMNVPFQGMYQGETLECFIDRHVRPNNEFLQRCSHIIDRVVRTIHRHSRYSVSQVIKGGSLGKGTGVKGHSDVDLLVVLNDFKTVDELASQMDNILNDFSDYLRACDGIRIVGRTPYTLQFQMMCDSGNDWHDVDLLPIIDVWSTWLFGLAGGPTKAYKEMVKKPHLRKYYAKCLCKLQIEFVKSRPCRVKDLIRLIKYWNKTEGIGMSSYCLELIVICVWQRNDFCQNFTMRTMLMEVVNQLIDINNIAVCWDQNYTAHKYTHNLNKKPPYILDPANPFHDLVPGTQFDWMHFHNNFSHIQEHARTLKMLLSGVPETWDWYRKWFAVICCCVFLCLLVIRFRRIFNFVFISIAKSYLEIVKSLMDLIISATQTQITHSINSKKVDVGELVPLEDQSKDSRYKLKLGIAALIGMCFFELAYNTYTVTTNAMKLWRLCSVLGRRYVIRRIKHIFLPFRK</sequence>
<keyword evidence="6" id="KW-0548">Nucleotidyltransferase</keyword>
<dbReference type="OrthoDB" id="1885901at2759"/>
<evidence type="ECO:0000259" key="4">
    <source>
        <dbReference type="Pfam" id="PF01909"/>
    </source>
</evidence>
<evidence type="ECO:0000256" key="3">
    <source>
        <dbReference type="SAM" id="Phobius"/>
    </source>
</evidence>
<dbReference type="Pfam" id="PF01909">
    <property type="entry name" value="NTP_transf_2"/>
    <property type="match status" value="1"/>
</dbReference>